<name>A0A939SLQ7_PRORE</name>
<gene>
    <name evidence="3" type="ORF">J4727_14000</name>
</gene>
<evidence type="ECO:0000256" key="1">
    <source>
        <dbReference type="SAM" id="Phobius"/>
    </source>
</evidence>
<evidence type="ECO:0000313" key="4">
    <source>
        <dbReference type="Proteomes" id="UP000664477"/>
    </source>
</evidence>
<dbReference type="Pfam" id="PF06276">
    <property type="entry name" value="FhuF"/>
    <property type="match status" value="1"/>
</dbReference>
<dbReference type="InterPro" id="IPR022770">
    <property type="entry name" value="IucA/IucC-like_C"/>
</dbReference>
<feature type="domain" description="Aerobactin siderophore biosynthesis IucA/IucC-like C-terminal" evidence="2">
    <location>
        <begin position="10"/>
        <end position="44"/>
    </location>
</feature>
<comment type="caution">
    <text evidence="3">The sequence shown here is derived from an EMBL/GenBank/DDBJ whole genome shotgun (WGS) entry which is preliminary data.</text>
</comment>
<organism evidence="3 4">
    <name type="scientific">Providencia rettgeri</name>
    <dbReference type="NCBI Taxonomy" id="587"/>
    <lineage>
        <taxon>Bacteria</taxon>
        <taxon>Pseudomonadati</taxon>
        <taxon>Pseudomonadota</taxon>
        <taxon>Gammaproteobacteria</taxon>
        <taxon>Enterobacterales</taxon>
        <taxon>Morganellaceae</taxon>
        <taxon>Providencia</taxon>
    </lineage>
</organism>
<keyword evidence="1" id="KW-0472">Membrane</keyword>
<proteinExistence type="predicted"/>
<sequence>MIEKSGLTPQQWFNQYATVILTPCISMFLLYGVALEAHQQTSSALHCSRYS</sequence>
<keyword evidence="1" id="KW-0812">Transmembrane</keyword>
<dbReference type="GO" id="GO:0003824">
    <property type="term" value="F:catalytic activity"/>
    <property type="evidence" value="ECO:0007669"/>
    <property type="project" value="UniProtKB-ARBA"/>
</dbReference>
<reference evidence="3" key="1">
    <citation type="submission" date="2021-03" db="EMBL/GenBank/DDBJ databases">
        <title>Molecular epidemiology and mechanisms of colistin and carbapenem resistance in Enterobacteriaceae from clinical isolates, the environment and porcine samples in Pretoria, South Africa.</title>
        <authorList>
            <person name="Bogoshi D."/>
            <person name="Mbelle N.M."/>
            <person name="Naidoo V."/>
            <person name="Osei Sekyere J."/>
        </authorList>
    </citation>
    <scope>NUCLEOTIDE SEQUENCE</scope>
    <source>
        <strain evidence="3">C052</strain>
    </source>
</reference>
<dbReference type="Proteomes" id="UP000664477">
    <property type="component" value="Unassembled WGS sequence"/>
</dbReference>
<dbReference type="EMBL" id="JAGETQ010000086">
    <property type="protein sequence ID" value="MBO1916376.1"/>
    <property type="molecule type" value="Genomic_DNA"/>
</dbReference>
<protein>
    <recommendedName>
        <fullName evidence="2">Aerobactin siderophore biosynthesis IucA/IucC-like C-terminal domain-containing protein</fullName>
    </recommendedName>
</protein>
<dbReference type="Gene3D" id="1.10.510.40">
    <property type="match status" value="1"/>
</dbReference>
<evidence type="ECO:0000259" key="2">
    <source>
        <dbReference type="Pfam" id="PF06276"/>
    </source>
</evidence>
<feature type="transmembrane region" description="Helical" evidence="1">
    <location>
        <begin position="12"/>
        <end position="33"/>
    </location>
</feature>
<accession>A0A939SLQ7</accession>
<keyword evidence="1" id="KW-1133">Transmembrane helix</keyword>
<dbReference type="AlphaFoldDB" id="A0A939SLQ7"/>
<evidence type="ECO:0000313" key="3">
    <source>
        <dbReference type="EMBL" id="MBO1916376.1"/>
    </source>
</evidence>